<evidence type="ECO:0000256" key="2">
    <source>
        <dbReference type="SAM" id="Phobius"/>
    </source>
</evidence>
<dbReference type="SMART" id="SM00028">
    <property type="entry name" value="TPR"/>
    <property type="match status" value="3"/>
</dbReference>
<keyword evidence="2" id="KW-0812">Transmembrane</keyword>
<feature type="transmembrane region" description="Helical" evidence="2">
    <location>
        <begin position="185"/>
        <end position="203"/>
    </location>
</feature>
<feature type="transmembrane region" description="Helical" evidence="2">
    <location>
        <begin position="304"/>
        <end position="327"/>
    </location>
</feature>
<dbReference type="SUPFAM" id="SSF53335">
    <property type="entry name" value="S-adenosyl-L-methionine-dependent methyltransferases"/>
    <property type="match status" value="1"/>
</dbReference>
<dbReference type="CDD" id="cd02440">
    <property type="entry name" value="AdoMet_MTases"/>
    <property type="match status" value="1"/>
</dbReference>
<reference evidence="3" key="1">
    <citation type="submission" date="2018-06" db="EMBL/GenBank/DDBJ databases">
        <authorList>
            <person name="Zhirakovskaya E."/>
        </authorList>
    </citation>
    <scope>NUCLEOTIDE SEQUENCE</scope>
</reference>
<proteinExistence type="predicted"/>
<dbReference type="InterPro" id="IPR011990">
    <property type="entry name" value="TPR-like_helical_dom_sf"/>
</dbReference>
<dbReference type="SUPFAM" id="SSF103473">
    <property type="entry name" value="MFS general substrate transporter"/>
    <property type="match status" value="1"/>
</dbReference>
<dbReference type="Pfam" id="PF13181">
    <property type="entry name" value="TPR_8"/>
    <property type="match status" value="1"/>
</dbReference>
<feature type="transmembrane region" description="Helical" evidence="2">
    <location>
        <begin position="416"/>
        <end position="434"/>
    </location>
</feature>
<dbReference type="EC" id="2.5.1.16" evidence="3"/>
<dbReference type="AlphaFoldDB" id="A0A3B1D1D2"/>
<dbReference type="PANTHER" id="PTHR43317:SF3">
    <property type="entry name" value="BLR2883 PROTEIN"/>
    <property type="match status" value="1"/>
</dbReference>
<accession>A0A3B1D1D2</accession>
<feature type="transmembrane region" description="Helical" evidence="2">
    <location>
        <begin position="390"/>
        <end position="410"/>
    </location>
</feature>
<protein>
    <submittedName>
        <fullName evidence="3">Spermidine synthase</fullName>
        <ecNumber evidence="3">2.5.1.16</ecNumber>
    </submittedName>
</protein>
<dbReference type="NCBIfam" id="NF037959">
    <property type="entry name" value="MFS_SpdSyn"/>
    <property type="match status" value="2"/>
</dbReference>
<evidence type="ECO:0000256" key="1">
    <source>
        <dbReference type="ARBA" id="ARBA00023115"/>
    </source>
</evidence>
<feature type="transmembrane region" description="Helical" evidence="2">
    <location>
        <begin position="441"/>
        <end position="462"/>
    </location>
</feature>
<dbReference type="Pfam" id="PF01564">
    <property type="entry name" value="Spermine_synth"/>
    <property type="match status" value="1"/>
</dbReference>
<feature type="transmembrane region" description="Helical" evidence="2">
    <location>
        <begin position="112"/>
        <end position="137"/>
    </location>
</feature>
<dbReference type="Gene3D" id="1.25.40.10">
    <property type="entry name" value="Tetratricopeptide repeat domain"/>
    <property type="match status" value="1"/>
</dbReference>
<dbReference type="GO" id="GO:0004766">
    <property type="term" value="F:spermidine synthase activity"/>
    <property type="evidence" value="ECO:0007669"/>
    <property type="project" value="UniProtKB-EC"/>
</dbReference>
<organism evidence="3">
    <name type="scientific">hydrothermal vent metagenome</name>
    <dbReference type="NCBI Taxonomy" id="652676"/>
    <lineage>
        <taxon>unclassified sequences</taxon>
        <taxon>metagenomes</taxon>
        <taxon>ecological metagenomes</taxon>
    </lineage>
</organism>
<name>A0A3B1D1D2_9ZZZZ</name>
<dbReference type="InterPro" id="IPR019734">
    <property type="entry name" value="TPR_rpt"/>
</dbReference>
<dbReference type="PANTHER" id="PTHR43317">
    <property type="entry name" value="THERMOSPERMINE SYNTHASE ACAULIS5"/>
    <property type="match status" value="1"/>
</dbReference>
<gene>
    <name evidence="3" type="ORF">MNBD_NITROSPINAE02-1159</name>
</gene>
<dbReference type="InterPro" id="IPR036259">
    <property type="entry name" value="MFS_trans_sf"/>
</dbReference>
<keyword evidence="3" id="KW-0808">Transferase</keyword>
<evidence type="ECO:0000313" key="3">
    <source>
        <dbReference type="EMBL" id="VAX25435.1"/>
    </source>
</evidence>
<feature type="transmembrane region" description="Helical" evidence="2">
    <location>
        <begin position="71"/>
        <end position="92"/>
    </location>
</feature>
<keyword evidence="2" id="KW-1133">Transmembrane helix</keyword>
<dbReference type="SUPFAM" id="SSF48452">
    <property type="entry name" value="TPR-like"/>
    <property type="match status" value="1"/>
</dbReference>
<sequence length="965" mass="104716">MNRRFTLLVLFFFSGAVGLAYEIVWARQLSLFLGASIYAVSAVLIAFMGGLGAGAEIFGRRLDKGLSPIRLYVALEIALGTYVLMFPAILSLLENVYVFLHSGTEAGSIQVIALRATLAVMALLPPTILMGGTLPALVRFFEMEPNNRTGKIAGGLYAINTLGAMTGCVVTGFVLIEALGLTGTLRFGVFVNFLAGAIAWIIAREPGWHVGSGKPGEKAKTKTGGEHRWDTTLLTLYGVSGFCALALELLWTRTLILLLNNTTYAFTLILAVFLFGIAAGSAITSRFIKKSRQHSVRLFAYMQVGIGVTALMTLVSMAINQSVIGVLSGLVGDSGSIARSVPGGEPMVSAILFAFIIVTPCALLMGGCFPLVINTISSSREHSGGDVGRVYAVNIVGSVMGSIAAGYILIPVLGLQKSLMFISWVSIAAGLYLLSNRFQKLSSGAVVATLIICLPLTGALAYNSDIAFTLSAQKLDKGSEVEFYQEGASATVLVSSQESDLSAGRKPVKRLWINGDPIAGAFREALQLERLQAHIPLLLHPNPKNALVICFGTGSTAGAALSHGLEKVTAVDISQEVFNAGVYFKTGNLDVMNSARLSTIEEDGRNFLLTTDRLFDFITSEPPPPSNSGIVSLYTEEFYQLAKKKLNPGGIVSQWIPLHHLSLRDFKMLVASFIKVFPKATMWYTKWDAIMIGAKEEIPIDLDRIKNGMKNREVANSLAGIGIETVYQLMANYMMGPDELREYASDVPSLTDDAPVVEFSAPRVHAIGVKIKGGNLASLLKYRSKPKHLEGLPDQERFDAYMVSQALFWRGQVAMNDDKRGEAASYFNKALKMNNNNSDARYAYLSLNLRTLFSALGAGKSKAGLRMLRDTESMDREGVFTPQLKFLNGMFLAQSGKYFEAERMLEEAIALDDKYLLAYVNLAGLYSSVLDQPGKAKQLYKRALKLNASKDERRMIATAMNRLTM</sequence>
<feature type="transmembrane region" description="Helical" evidence="2">
    <location>
        <begin position="157"/>
        <end position="179"/>
    </location>
</feature>
<keyword evidence="2" id="KW-0472">Membrane</keyword>
<feature type="transmembrane region" description="Helical" evidence="2">
    <location>
        <begin position="232"/>
        <end position="251"/>
    </location>
</feature>
<feature type="transmembrane region" description="Helical" evidence="2">
    <location>
        <begin position="263"/>
        <end position="283"/>
    </location>
</feature>
<dbReference type="InterPro" id="IPR029063">
    <property type="entry name" value="SAM-dependent_MTases_sf"/>
</dbReference>
<feature type="transmembrane region" description="Helical" evidence="2">
    <location>
        <begin position="36"/>
        <end position="59"/>
    </location>
</feature>
<dbReference type="PROSITE" id="PS50005">
    <property type="entry name" value="TPR"/>
    <property type="match status" value="1"/>
</dbReference>
<dbReference type="EMBL" id="UOGE01000106">
    <property type="protein sequence ID" value="VAX25435.1"/>
    <property type="molecule type" value="Genomic_DNA"/>
</dbReference>
<keyword evidence="1" id="KW-0620">Polyamine biosynthesis</keyword>
<dbReference type="Gene3D" id="3.40.50.150">
    <property type="entry name" value="Vaccinia Virus protein VP39"/>
    <property type="match status" value="1"/>
</dbReference>
<feature type="transmembrane region" description="Helical" evidence="2">
    <location>
        <begin position="347"/>
        <end position="369"/>
    </location>
</feature>
<dbReference type="GO" id="GO:0006596">
    <property type="term" value="P:polyamine biosynthetic process"/>
    <property type="evidence" value="ECO:0007669"/>
    <property type="project" value="UniProtKB-KW"/>
</dbReference>